<reference evidence="1" key="1">
    <citation type="submission" date="2019-12" db="EMBL/GenBank/DDBJ databases">
        <title>Novel species isolated from a subtropical stream in China.</title>
        <authorList>
            <person name="Lu H."/>
        </authorList>
    </citation>
    <scope>NUCLEOTIDE SEQUENCE [LARGE SCALE GENOMIC DNA]</scope>
    <source>
        <strain evidence="1">FT81W</strain>
    </source>
</reference>
<dbReference type="EMBL" id="WWCX01000001">
    <property type="protein sequence ID" value="MYM92473.1"/>
    <property type="molecule type" value="Genomic_DNA"/>
</dbReference>
<comment type="caution">
    <text evidence="1">The sequence shown here is derived from an EMBL/GenBank/DDBJ whole genome shotgun (WGS) entry which is preliminary data.</text>
</comment>
<organism evidence="1 2">
    <name type="scientific">Duganella vulcania</name>
    <dbReference type="NCBI Taxonomy" id="2692166"/>
    <lineage>
        <taxon>Bacteria</taxon>
        <taxon>Pseudomonadati</taxon>
        <taxon>Pseudomonadota</taxon>
        <taxon>Betaproteobacteria</taxon>
        <taxon>Burkholderiales</taxon>
        <taxon>Oxalobacteraceae</taxon>
        <taxon>Telluria group</taxon>
        <taxon>Duganella</taxon>
    </lineage>
</organism>
<proteinExistence type="predicted"/>
<accession>A0A845GCY0</accession>
<name>A0A845GCY0_9BURK</name>
<protein>
    <submittedName>
        <fullName evidence="1">Uncharacterized protein</fullName>
    </submittedName>
</protein>
<evidence type="ECO:0000313" key="1">
    <source>
        <dbReference type="EMBL" id="MYM92473.1"/>
    </source>
</evidence>
<evidence type="ECO:0000313" key="2">
    <source>
        <dbReference type="Proteomes" id="UP000447355"/>
    </source>
</evidence>
<gene>
    <name evidence="1" type="ORF">GTP90_01205</name>
</gene>
<dbReference type="AlphaFoldDB" id="A0A845GCY0"/>
<dbReference type="Proteomes" id="UP000447355">
    <property type="component" value="Unassembled WGS sequence"/>
</dbReference>
<dbReference type="RefSeq" id="WP_161081740.1">
    <property type="nucleotide sequence ID" value="NZ_WWCX01000001.1"/>
</dbReference>
<sequence length="203" mass="22680">METNALDRLIEALKAQIGVYKLELLQHYPNDLLVHDRASFERFWAPGQRFGWMVGHRHTHMAAIGLHVEENKVLGYLLNLAADDRFFEIAIGQDGQSFSIKEIGREGFRSLMNTPVPYHRMGQHENFTLYRAGGAVGSVVITPTGTYEMRVYKAVLAPKAGSLARDATALHLWSDYACRGLAGSLFYRSEYVVTPPSAVLLVA</sequence>